<dbReference type="GO" id="GO:0034599">
    <property type="term" value="P:cellular response to oxidative stress"/>
    <property type="evidence" value="ECO:0007669"/>
    <property type="project" value="TreeGrafter"/>
</dbReference>
<evidence type="ECO:0000256" key="2">
    <source>
        <dbReference type="ARBA" id="ARBA00007532"/>
    </source>
</evidence>
<dbReference type="GO" id="GO:0006749">
    <property type="term" value="P:glutathione metabolic process"/>
    <property type="evidence" value="ECO:0007669"/>
    <property type="project" value="InterPro"/>
</dbReference>
<evidence type="ECO:0000256" key="14">
    <source>
        <dbReference type="PIRSR" id="PIRSR000350-3"/>
    </source>
</evidence>
<organism evidence="18 19">
    <name type="scientific">Aspergillus terreus</name>
    <dbReference type="NCBI Taxonomy" id="33178"/>
    <lineage>
        <taxon>Eukaryota</taxon>
        <taxon>Fungi</taxon>
        <taxon>Dikarya</taxon>
        <taxon>Ascomycota</taxon>
        <taxon>Pezizomycotina</taxon>
        <taxon>Eurotiomycetes</taxon>
        <taxon>Eurotiomycetidae</taxon>
        <taxon>Eurotiales</taxon>
        <taxon>Aspergillaceae</taxon>
        <taxon>Aspergillus</taxon>
        <taxon>Aspergillus subgen. Circumdati</taxon>
    </lineage>
</organism>
<evidence type="ECO:0000256" key="8">
    <source>
        <dbReference type="ARBA" id="ARBA00022857"/>
    </source>
</evidence>
<dbReference type="Proteomes" id="UP000452235">
    <property type="component" value="Unassembled WGS sequence"/>
</dbReference>
<protein>
    <recommendedName>
        <fullName evidence="4 17">Glutathione reductase</fullName>
        <ecNumber evidence="3 17">1.8.1.7</ecNumber>
    </recommendedName>
</protein>
<dbReference type="InterPro" id="IPR016156">
    <property type="entry name" value="FAD/NAD-linked_Rdtase_dimer_sf"/>
</dbReference>
<evidence type="ECO:0000313" key="18">
    <source>
        <dbReference type="EMBL" id="GFF16063.1"/>
    </source>
</evidence>
<evidence type="ECO:0000256" key="15">
    <source>
        <dbReference type="PIRSR" id="PIRSR000350-4"/>
    </source>
</evidence>
<feature type="binding site" evidence="14">
    <location>
        <position position="409"/>
    </location>
    <ligand>
        <name>FAD</name>
        <dbReference type="ChEBI" id="CHEBI:57692"/>
    </ligand>
</feature>
<keyword evidence="11 16" id="KW-0676">Redox-active center</keyword>
<keyword evidence="7 14" id="KW-0274">FAD</keyword>
<evidence type="ECO:0000256" key="1">
    <source>
        <dbReference type="ARBA" id="ARBA00004496"/>
    </source>
</evidence>
<comment type="cofactor">
    <cofactor evidence="14">
        <name>FAD</name>
        <dbReference type="ChEBI" id="CHEBI:57692"/>
    </cofactor>
    <text evidence="14">Binds 1 FAD per subunit.</text>
</comment>
<dbReference type="FunFam" id="3.30.390.30:FF:000003">
    <property type="entry name" value="Glutathione reductase"/>
    <property type="match status" value="1"/>
</dbReference>
<keyword evidence="5 17" id="KW-0963">Cytoplasm</keyword>
<name>A0A5M3Z2E2_ASPTE</name>
<evidence type="ECO:0000256" key="7">
    <source>
        <dbReference type="ARBA" id="ARBA00022827"/>
    </source>
</evidence>
<keyword evidence="9 16" id="KW-0560">Oxidoreductase</keyword>
<dbReference type="FunFam" id="3.50.50.60:FF:000141">
    <property type="entry name" value="Glutathione reductase"/>
    <property type="match status" value="1"/>
</dbReference>
<dbReference type="GO" id="GO:0050661">
    <property type="term" value="F:NADP binding"/>
    <property type="evidence" value="ECO:0007669"/>
    <property type="project" value="InterPro"/>
</dbReference>
<gene>
    <name evidence="18" type="ORF">ATEIFO6365_0005025300</name>
</gene>
<dbReference type="GO" id="GO:0004362">
    <property type="term" value="F:glutathione-disulfide reductase (NADPH) activity"/>
    <property type="evidence" value="ECO:0007669"/>
    <property type="project" value="UniProtKB-EC"/>
</dbReference>
<dbReference type="Pfam" id="PF07992">
    <property type="entry name" value="Pyr_redox_2"/>
    <property type="match status" value="1"/>
</dbReference>
<dbReference type="Gene3D" id="3.30.390.30">
    <property type="match status" value="1"/>
</dbReference>
<evidence type="ECO:0000256" key="9">
    <source>
        <dbReference type="ARBA" id="ARBA00023002"/>
    </source>
</evidence>
<dbReference type="SUPFAM" id="SSF51905">
    <property type="entry name" value="FAD/NAD(P)-binding domain"/>
    <property type="match status" value="1"/>
</dbReference>
<keyword evidence="19" id="KW-1185">Reference proteome</keyword>
<keyword evidence="14" id="KW-0547">Nucleotide-binding</keyword>
<dbReference type="InterPro" id="IPR012999">
    <property type="entry name" value="Pyr_OxRdtase_I_AS"/>
</dbReference>
<feature type="binding site" evidence="14">
    <location>
        <position position="146"/>
    </location>
    <ligand>
        <name>FAD</name>
        <dbReference type="ChEBI" id="CHEBI:57692"/>
    </ligand>
</feature>
<evidence type="ECO:0000256" key="4">
    <source>
        <dbReference type="ARBA" id="ARBA00017111"/>
    </source>
</evidence>
<keyword evidence="6 16" id="KW-0285">Flavoprotein</keyword>
<dbReference type="PROSITE" id="PS00076">
    <property type="entry name" value="PYRIDINE_REDOX_1"/>
    <property type="match status" value="1"/>
</dbReference>
<feature type="active site" description="Proton acceptor" evidence="13">
    <location>
        <position position="551"/>
    </location>
</feature>
<dbReference type="VEuPathDB" id="FungiDB:ATEG_05186"/>
<keyword evidence="10" id="KW-1015">Disulfide bond</keyword>
<dbReference type="PANTHER" id="PTHR42737">
    <property type="entry name" value="GLUTATHIONE REDUCTASE"/>
    <property type="match status" value="1"/>
</dbReference>
<dbReference type="InterPro" id="IPR006322">
    <property type="entry name" value="Glutathione_Rdtase_euk/bac"/>
</dbReference>
<dbReference type="Pfam" id="PF02852">
    <property type="entry name" value="Pyr_redox_dim"/>
    <property type="match status" value="1"/>
</dbReference>
<dbReference type="GO" id="GO:0045454">
    <property type="term" value="P:cell redox homeostasis"/>
    <property type="evidence" value="ECO:0007669"/>
    <property type="project" value="InterPro"/>
</dbReference>
<comment type="caution">
    <text evidence="18">The sequence shown here is derived from an EMBL/GenBank/DDBJ whole genome shotgun (WGS) entry which is preliminary data.</text>
</comment>
<comment type="subcellular location">
    <subcellularLocation>
        <location evidence="1 17">Cytoplasm</location>
    </subcellularLocation>
</comment>
<keyword evidence="8 17" id="KW-0521">NADP</keyword>
<dbReference type="GO" id="GO:0050660">
    <property type="term" value="F:flavin adenine dinucleotide binding"/>
    <property type="evidence" value="ECO:0007669"/>
    <property type="project" value="InterPro"/>
</dbReference>
<evidence type="ECO:0000256" key="6">
    <source>
        <dbReference type="ARBA" id="ARBA00022630"/>
    </source>
</evidence>
<dbReference type="EMBL" id="BLJY01000005">
    <property type="protein sequence ID" value="GFF16063.1"/>
    <property type="molecule type" value="Genomic_DNA"/>
</dbReference>
<dbReference type="InterPro" id="IPR023753">
    <property type="entry name" value="FAD/NAD-binding_dom"/>
</dbReference>
<dbReference type="AlphaFoldDB" id="A0A5M3Z2E2"/>
<dbReference type="PIRSF" id="PIRSF000350">
    <property type="entry name" value="Mercury_reductase_MerA"/>
    <property type="match status" value="1"/>
</dbReference>
<feature type="disulfide bond" description="Redox-active" evidence="15">
    <location>
        <begin position="137"/>
        <end position="142"/>
    </location>
</feature>
<dbReference type="SUPFAM" id="SSF55424">
    <property type="entry name" value="FAD/NAD-linked reductases, dimerisation (C-terminal) domain"/>
    <property type="match status" value="1"/>
</dbReference>
<feature type="binding site" evidence="14">
    <location>
        <begin position="274"/>
        <end position="281"/>
    </location>
    <ligand>
        <name>NAD(+)</name>
        <dbReference type="ChEBI" id="CHEBI:57540"/>
    </ligand>
</feature>
<proteinExistence type="inferred from homology"/>
<dbReference type="Gene3D" id="3.50.50.60">
    <property type="entry name" value="FAD/NAD(P)-binding domain"/>
    <property type="match status" value="2"/>
</dbReference>
<evidence type="ECO:0000256" key="11">
    <source>
        <dbReference type="ARBA" id="ARBA00023284"/>
    </source>
</evidence>
<dbReference type="InterPro" id="IPR001100">
    <property type="entry name" value="Pyr_nuc-diS_OxRdtase"/>
</dbReference>
<evidence type="ECO:0000256" key="5">
    <source>
        <dbReference type="ARBA" id="ARBA00022490"/>
    </source>
</evidence>
<comment type="similarity">
    <text evidence="2 16">Belongs to the class-I pyridine nucleotide-disulfide oxidoreductase family.</text>
</comment>
<dbReference type="EC" id="1.8.1.7" evidence="3 17"/>
<keyword evidence="14" id="KW-0520">NAD</keyword>
<feature type="binding site" evidence="14">
    <location>
        <position position="368"/>
    </location>
    <ligand>
        <name>NAD(+)</name>
        <dbReference type="ChEBI" id="CHEBI:57540"/>
    </ligand>
</feature>
<evidence type="ECO:0000256" key="17">
    <source>
        <dbReference type="RuleBase" id="RU365016"/>
    </source>
</evidence>
<reference evidence="18 19" key="1">
    <citation type="submission" date="2020-01" db="EMBL/GenBank/DDBJ databases">
        <title>Aspergillus terreus IFO 6365 whole genome shotgun sequence.</title>
        <authorList>
            <person name="Kanamasa S."/>
            <person name="Takahashi H."/>
        </authorList>
    </citation>
    <scope>NUCLEOTIDE SEQUENCE [LARGE SCALE GENOMIC DNA]</scope>
    <source>
        <strain evidence="18 19">IFO 6365</strain>
    </source>
</reference>
<dbReference type="PRINTS" id="PR00411">
    <property type="entry name" value="PNDRDTASEI"/>
</dbReference>
<dbReference type="NCBIfam" id="NF004776">
    <property type="entry name" value="PRK06116.1"/>
    <property type="match status" value="1"/>
</dbReference>
<dbReference type="PRINTS" id="PR00368">
    <property type="entry name" value="FADPNR"/>
</dbReference>
<accession>A0A5M3Z2E2</accession>
<comment type="function">
    <text evidence="12 17">Catalyzes the reduction of glutathione disulfide (GSSG) to reduced glutathione (GSH). Constitutes the major mechanism to maintain a high GSH:GSSG ratio in the cytosol.</text>
</comment>
<dbReference type="OrthoDB" id="5956163at2759"/>
<evidence type="ECO:0000256" key="13">
    <source>
        <dbReference type="PIRSR" id="PIRSR000350-2"/>
    </source>
</evidence>
<dbReference type="InterPro" id="IPR004099">
    <property type="entry name" value="Pyr_nucl-diS_OxRdtase_dimer"/>
</dbReference>
<evidence type="ECO:0000256" key="10">
    <source>
        <dbReference type="ARBA" id="ARBA00023157"/>
    </source>
</evidence>
<evidence type="ECO:0000256" key="12">
    <source>
        <dbReference type="ARBA" id="ARBA00056905"/>
    </source>
</evidence>
<dbReference type="InterPro" id="IPR046952">
    <property type="entry name" value="GSHR/TRXR-like"/>
</dbReference>
<dbReference type="NCBIfam" id="TIGR01421">
    <property type="entry name" value="gluta_reduc_1"/>
    <property type="match status" value="1"/>
</dbReference>
<evidence type="ECO:0000256" key="16">
    <source>
        <dbReference type="RuleBase" id="RU003691"/>
    </source>
</evidence>
<evidence type="ECO:0000256" key="3">
    <source>
        <dbReference type="ARBA" id="ARBA00012607"/>
    </source>
</evidence>
<dbReference type="PANTHER" id="PTHR42737:SF1">
    <property type="entry name" value="GLUTATHIONE REDUCTASE"/>
    <property type="match status" value="1"/>
</dbReference>
<comment type="catalytic activity">
    <reaction evidence="17">
        <text>2 glutathione + NADP(+) = glutathione disulfide + NADPH + H(+)</text>
        <dbReference type="Rhea" id="RHEA:11740"/>
        <dbReference type="ChEBI" id="CHEBI:15378"/>
        <dbReference type="ChEBI" id="CHEBI:57783"/>
        <dbReference type="ChEBI" id="CHEBI:57925"/>
        <dbReference type="ChEBI" id="CHEBI:58297"/>
        <dbReference type="ChEBI" id="CHEBI:58349"/>
        <dbReference type="EC" id="1.8.1.7"/>
    </reaction>
</comment>
<dbReference type="GO" id="GO:0005829">
    <property type="term" value="C:cytosol"/>
    <property type="evidence" value="ECO:0007669"/>
    <property type="project" value="TreeGrafter"/>
</dbReference>
<dbReference type="InterPro" id="IPR036188">
    <property type="entry name" value="FAD/NAD-bd_sf"/>
</dbReference>
<sequence length="562" mass="61312">MLPRSSLRPFLVQSLKTRRVQLPSSCPARVSLPTPKSFSTSARRSPLLCSDRRIALDSLSSAVTSTPSGSRLASLTRHFSSTPTPAESSTMPPVQTQQYDYIVLGGGSGGSGSARRAAGWYKAKTLIVESGRSGGTCVNVGCVPKKMTWNFATVNETLHAAQHYGYDVPNDVKVNYRYFKDIRDATIKRLNGIYERNWDREGIDLVHGRASFVEPKTIEVTLEDGSKARYTAPHILIATGGHPIVPDIKGAEHGITSDGFFEIEELPPKLAVVGAGYIAVELAGVMGTVGVDTHMFIRGEQFLRKFDPMIQKTMTDRYEAVGITLHKHHAGFKEVQLLRDGKGKDKLLKLIGHDGSEMEVNELLWAIGRAPEVEDLNLGVTGIQLNKTGHIVVDEYQNTSVDGIYALGDVTGHAELTPVAIAAGRQLGNRLFGPPELKDSKLSYDNIPTVVFAHPEVGTVGLTEPEARQRYGDENIKVYHTKFTAMYYDVMPAEEKKKNPTEFKLVCAGPEEKVVGLHILGLGVGEMLQGFGVAVKMGATKRDFDSCVAIHPTSAEELVTLR</sequence>
<evidence type="ECO:0000313" key="19">
    <source>
        <dbReference type="Proteomes" id="UP000452235"/>
    </source>
</evidence>
<dbReference type="GO" id="GO:0005739">
    <property type="term" value="C:mitochondrion"/>
    <property type="evidence" value="ECO:0007669"/>
    <property type="project" value="TreeGrafter"/>
</dbReference>